<dbReference type="GO" id="GO:0043161">
    <property type="term" value="P:proteasome-mediated ubiquitin-dependent protein catabolic process"/>
    <property type="evidence" value="ECO:0007669"/>
    <property type="project" value="InterPro"/>
</dbReference>
<dbReference type="PROSITE" id="PS00972">
    <property type="entry name" value="USP_1"/>
    <property type="match status" value="1"/>
</dbReference>
<evidence type="ECO:0000256" key="5">
    <source>
        <dbReference type="ARBA" id="ARBA00022801"/>
    </source>
</evidence>
<evidence type="ECO:0000256" key="4">
    <source>
        <dbReference type="ARBA" id="ARBA00022786"/>
    </source>
</evidence>
<dbReference type="InterPro" id="IPR044635">
    <property type="entry name" value="UBP14-like"/>
</dbReference>
<keyword evidence="5" id="KW-0378">Hydrolase</keyword>
<comment type="catalytic activity">
    <reaction evidence="1">
        <text>Thiol-dependent hydrolysis of ester, thioester, amide, peptide and isopeptide bonds formed by the C-terminal Gly of ubiquitin (a 76-residue protein attached to proteins as an intracellular targeting signal).</text>
        <dbReference type="EC" id="3.4.19.12"/>
    </reaction>
</comment>
<comment type="caution">
    <text evidence="9">The sequence shown here is derived from an EMBL/GenBank/DDBJ whole genome shotgun (WGS) entry which is preliminary data.</text>
</comment>
<dbReference type="InterPro" id="IPR038765">
    <property type="entry name" value="Papain-like_cys_pep_sf"/>
</dbReference>
<evidence type="ECO:0000256" key="1">
    <source>
        <dbReference type="ARBA" id="ARBA00000707"/>
    </source>
</evidence>
<dbReference type="GO" id="GO:0070628">
    <property type="term" value="F:proteasome binding"/>
    <property type="evidence" value="ECO:0007669"/>
    <property type="project" value="TreeGrafter"/>
</dbReference>
<keyword evidence="4" id="KW-0833">Ubl conjugation pathway</keyword>
<dbReference type="InterPro" id="IPR018200">
    <property type="entry name" value="USP_CS"/>
</dbReference>
<proteinExistence type="predicted"/>
<evidence type="ECO:0000259" key="8">
    <source>
        <dbReference type="PROSITE" id="PS50235"/>
    </source>
</evidence>
<evidence type="ECO:0000313" key="10">
    <source>
        <dbReference type="Proteomes" id="UP001369815"/>
    </source>
</evidence>
<dbReference type="SUPFAM" id="SSF54001">
    <property type="entry name" value="Cysteine proteinases"/>
    <property type="match status" value="1"/>
</dbReference>
<feature type="region of interest" description="Disordered" evidence="7">
    <location>
        <begin position="625"/>
        <end position="659"/>
    </location>
</feature>
<dbReference type="InterPro" id="IPR001394">
    <property type="entry name" value="Peptidase_C19_UCH"/>
</dbReference>
<dbReference type="InterPro" id="IPR028889">
    <property type="entry name" value="USP"/>
</dbReference>
<protein>
    <recommendedName>
        <fullName evidence="2">ubiquitinyl hydrolase 1</fullName>
        <ecNumber evidence="2">3.4.19.12</ecNumber>
    </recommendedName>
</protein>
<keyword evidence="3" id="KW-0645">Protease</keyword>
<dbReference type="EMBL" id="JBANMG010000005">
    <property type="protein sequence ID" value="KAK6953569.1"/>
    <property type="molecule type" value="Genomic_DNA"/>
</dbReference>
<sequence>MDGLDDTAELRRFQSVARRDLQHTSDLQPLTSPRLFRHFLGSQLPDLDNEHRHHMLARCCTKPTESFRENQATYDDTASYARYICVADQCLFNVEISVLPSRIPLEDVAKFYDTDRITRNLISAKENDPERYADINDTSNLKSEGILRRYLIDSLQNTSGQPLKINKRNKKFSVCMGNDFDSLLKFLGFREGADVETGEPCWLIPTPEKEQNPTPVRTLRARVEDAQVELDIINGETTVPAWDQLLVVFQGDFPNGPVDANISSVTESDLALLGCLAMYPPKYFSWAAILLAGLRPRYRDEYLDAALRCIQDRSEDASTEIIMYRSRFDEISHIDMRVQEAFAFFNTSPHDNATSDWFLAKYYDMAKYDGTEEFKAQAQQHLEAISSYLGKDIVSEINPTASKATGQSGLMTSISNGSGRRMSISSAAKFLGVELDWTAELIRGLRPTAGTGRSDENTNKTKVVEAIDVLSELKRQQDKPEEAAELQQTAEFVKVTGYAPTLVSQPHSSPVPGSCNNTPPGLKNIGNTCYLNSLLQYFYNVKVIRDIVLNFDLVKLDLDEEVVGRRRTGGNGTSVNVEEAIVARQFIEMLQGLFTDLQTTTETAAQPSQKLANTALSSARDILEQRPQNMPPPLPARPSPAPPVVSNDNPNEANGAANDAVSITVESVNDKLEMASSRSSQTLVDDGEDVPMSYVQLDTPADNASVNLDSQNDVKMQDSIESWTLDDKIAEVSRQLERSDRSGTEQQDVGEIIGNILEHFMRAIRPDGPMPEKPELQADKITETFFTTIVNYTVKTRKGQSAGDVASHPEENTLNVEIVPERWITAYPEEAIQAPEGTNSSTDGTKNVRCTLFAALDRYFAYEPIDSGDRARYSSIRSLPPILHICIQRSTPKGKNKNPVIIPEILCLDRYMEADKGSPVWLARKKSWALKERLKELEAKPFQGIQEASAQSQEFNVRDNSNIWLKRDGSANIDYKEFKDTDMEDMAAMAASALDNAAEDANVQEAFFDDLGLKHKFSEPLEHELSKRIVNSESANRHSFCDDFADLCWEATEPFEEMTKRELADLRQKEETIFDGMQKEKYNIHAVICHRGGTSAGHYWVWIRDFKRNVWYRYNDETVTEDNRGTEAVLNDLNETGDPYYVAYVRDEIKDELVDVPQRHKPESNNNCRSSSQDFEMIEGVAFDSAEVSPTKEEQASH</sequence>
<accession>A0AAX6MLS3</accession>
<dbReference type="GO" id="GO:0004843">
    <property type="term" value="F:cysteine-type deubiquitinase activity"/>
    <property type="evidence" value="ECO:0007669"/>
    <property type="project" value="UniProtKB-EC"/>
</dbReference>
<dbReference type="GO" id="GO:0061136">
    <property type="term" value="P:regulation of proteasomal protein catabolic process"/>
    <property type="evidence" value="ECO:0007669"/>
    <property type="project" value="TreeGrafter"/>
</dbReference>
<name>A0AAX6MLS3_9PEZI</name>
<dbReference type="PROSITE" id="PS50235">
    <property type="entry name" value="USP_3"/>
    <property type="match status" value="1"/>
</dbReference>
<reference evidence="9 10" key="1">
    <citation type="journal article" date="2024" name="Front Chem Biol">
        <title>Unveiling the potential of Daldinia eschscholtzii MFLUCC 19-0629 through bioactivity and bioinformatics studies for enhanced sustainable agriculture production.</title>
        <authorList>
            <person name="Brooks S."/>
            <person name="Weaver J.A."/>
            <person name="Klomchit A."/>
            <person name="Alharthi S.A."/>
            <person name="Onlamun T."/>
            <person name="Nurani R."/>
            <person name="Vong T.K."/>
            <person name="Alberti F."/>
            <person name="Greco C."/>
        </authorList>
    </citation>
    <scope>NUCLEOTIDE SEQUENCE [LARGE SCALE GENOMIC DNA]</scope>
    <source>
        <strain evidence="9">MFLUCC 19-0629</strain>
    </source>
</reference>
<keyword evidence="10" id="KW-1185">Reference proteome</keyword>
<dbReference type="GO" id="GO:0016579">
    <property type="term" value="P:protein deubiquitination"/>
    <property type="evidence" value="ECO:0007669"/>
    <property type="project" value="InterPro"/>
</dbReference>
<evidence type="ECO:0000313" key="9">
    <source>
        <dbReference type="EMBL" id="KAK6953569.1"/>
    </source>
</evidence>
<dbReference type="EC" id="3.4.19.12" evidence="2"/>
<evidence type="ECO:0000256" key="2">
    <source>
        <dbReference type="ARBA" id="ARBA00012759"/>
    </source>
</evidence>
<evidence type="ECO:0000256" key="3">
    <source>
        <dbReference type="ARBA" id="ARBA00022670"/>
    </source>
</evidence>
<dbReference type="Gene3D" id="3.90.70.10">
    <property type="entry name" value="Cysteine proteinases"/>
    <property type="match status" value="1"/>
</dbReference>
<dbReference type="PANTHER" id="PTHR43982:SF6">
    <property type="entry name" value="UBIQUITIN CARBOXYL-TERMINAL HYDROLASE 2-RELATED"/>
    <property type="match status" value="1"/>
</dbReference>
<evidence type="ECO:0000256" key="6">
    <source>
        <dbReference type="ARBA" id="ARBA00022807"/>
    </source>
</evidence>
<feature type="compositionally biased region" description="Pro residues" evidence="7">
    <location>
        <begin position="629"/>
        <end position="643"/>
    </location>
</feature>
<dbReference type="Pfam" id="PF00443">
    <property type="entry name" value="UCH"/>
    <property type="match status" value="1"/>
</dbReference>
<evidence type="ECO:0000256" key="7">
    <source>
        <dbReference type="SAM" id="MobiDB-lite"/>
    </source>
</evidence>
<feature type="domain" description="USP" evidence="8">
    <location>
        <begin position="520"/>
        <end position="1147"/>
    </location>
</feature>
<dbReference type="Proteomes" id="UP001369815">
    <property type="component" value="Unassembled WGS sequence"/>
</dbReference>
<gene>
    <name evidence="9" type="ORF">Daesc_005874</name>
</gene>
<dbReference type="AlphaFoldDB" id="A0AAX6MLS3"/>
<organism evidence="9 10">
    <name type="scientific">Daldinia eschscholtzii</name>
    <dbReference type="NCBI Taxonomy" id="292717"/>
    <lineage>
        <taxon>Eukaryota</taxon>
        <taxon>Fungi</taxon>
        <taxon>Dikarya</taxon>
        <taxon>Ascomycota</taxon>
        <taxon>Pezizomycotina</taxon>
        <taxon>Sordariomycetes</taxon>
        <taxon>Xylariomycetidae</taxon>
        <taxon>Xylariales</taxon>
        <taxon>Hypoxylaceae</taxon>
        <taxon>Daldinia</taxon>
    </lineage>
</organism>
<dbReference type="PANTHER" id="PTHR43982">
    <property type="entry name" value="UBIQUITIN CARBOXYL-TERMINAL HYDROLASE"/>
    <property type="match status" value="1"/>
</dbReference>
<keyword evidence="6" id="KW-0788">Thiol protease</keyword>